<feature type="compositionally biased region" description="Basic residues" evidence="1">
    <location>
        <begin position="340"/>
        <end position="349"/>
    </location>
</feature>
<feature type="region of interest" description="Disordered" evidence="1">
    <location>
        <begin position="340"/>
        <end position="362"/>
    </location>
</feature>
<keyword evidence="3" id="KW-1185">Reference proteome</keyword>
<dbReference type="STRING" id="1890683.A0A427YNQ9"/>
<evidence type="ECO:0000256" key="1">
    <source>
        <dbReference type="SAM" id="MobiDB-lite"/>
    </source>
</evidence>
<proteinExistence type="predicted"/>
<dbReference type="AlphaFoldDB" id="A0A427YNQ9"/>
<organism evidence="2 3">
    <name type="scientific">Saitozyma podzolica</name>
    <dbReference type="NCBI Taxonomy" id="1890683"/>
    <lineage>
        <taxon>Eukaryota</taxon>
        <taxon>Fungi</taxon>
        <taxon>Dikarya</taxon>
        <taxon>Basidiomycota</taxon>
        <taxon>Agaricomycotina</taxon>
        <taxon>Tremellomycetes</taxon>
        <taxon>Tremellales</taxon>
        <taxon>Trimorphomycetaceae</taxon>
        <taxon>Saitozyma</taxon>
    </lineage>
</organism>
<reference evidence="2 3" key="1">
    <citation type="submission" date="2018-11" db="EMBL/GenBank/DDBJ databases">
        <title>Genome sequence of Saitozyma podzolica DSM 27192.</title>
        <authorList>
            <person name="Aliyu H."/>
            <person name="Gorte O."/>
            <person name="Ochsenreither K."/>
        </authorList>
    </citation>
    <scope>NUCLEOTIDE SEQUENCE [LARGE SCALE GENOMIC DNA]</scope>
    <source>
        <strain evidence="2 3">DSM 27192</strain>
    </source>
</reference>
<evidence type="ECO:0000313" key="2">
    <source>
        <dbReference type="EMBL" id="RSH92768.1"/>
    </source>
</evidence>
<feature type="region of interest" description="Disordered" evidence="1">
    <location>
        <begin position="379"/>
        <end position="401"/>
    </location>
</feature>
<sequence length="401" mass="44371">MAKFESRHLDRADPLLQPENRRSLLKALIHSFWTTEPEAFTSLLFAGNRALTDQCLTKAFLDVSVEVPLPGCEVVPGKVESFPARTARRRVLRLARDPALTFRVNRLHFHHPTRLTNAQHAHQETPALGENGRNEELERERNEIWEFAASLVRQCGRLEELVWETALGVGGDLWEVSVLPSSTRLDRIRNATQASQAISQQGSLRRLVIIPAPLHPALDPAGSRNFPRITPELQVIRGESDLQIRDETGAAPTAGRAICGGDGLGLGTGWDGLEELTLSGLSQAGVSGQLSASAVLTVLNLVKVVGTGGRDPSRALGGARVRFGASSSFRLNLNSVSRQHAMRGYRHTRSTGASHTSRTRHEWHEIHGRLPKIHRRRMHGTNLDPAQRRRRRVDATFNTTL</sequence>
<dbReference type="OrthoDB" id="2596605at2759"/>
<gene>
    <name evidence="2" type="ORF">EHS25_008214</name>
</gene>
<comment type="caution">
    <text evidence="2">The sequence shown here is derived from an EMBL/GenBank/DDBJ whole genome shotgun (WGS) entry which is preliminary data.</text>
</comment>
<accession>A0A427YNQ9</accession>
<evidence type="ECO:0000313" key="3">
    <source>
        <dbReference type="Proteomes" id="UP000279259"/>
    </source>
</evidence>
<protein>
    <submittedName>
        <fullName evidence="2">Uncharacterized protein</fullName>
    </submittedName>
</protein>
<dbReference type="EMBL" id="RSCD01000005">
    <property type="protein sequence ID" value="RSH92768.1"/>
    <property type="molecule type" value="Genomic_DNA"/>
</dbReference>
<name>A0A427YNQ9_9TREE</name>
<dbReference type="Proteomes" id="UP000279259">
    <property type="component" value="Unassembled WGS sequence"/>
</dbReference>